<evidence type="ECO:0000313" key="2">
    <source>
        <dbReference type="EMBL" id="TNN80805.1"/>
    </source>
</evidence>
<sequence length="204" mass="22800">MKPNEEQANIKEGKPNKDHMTYTTAPGQKAGLSSVSGSVPLTVERAQLPALPYQKAGDTVWVDVTPAVNPTDQWLRQTVKPRRGGAHGWSDDEIFASEHKFSFSKQESLNTHIMRLIHVCSLRPLRTLQTRTDMRKLEAPSASKPDRSQRRSRSSETTCVLGDRRQCGLSYNYVTVKSVVHKSPEISVNTAALRLYTGLLRAEE</sequence>
<keyword evidence="3" id="KW-1185">Reference proteome</keyword>
<protein>
    <submittedName>
        <fullName evidence="2">Uncharacterized protein</fullName>
    </submittedName>
</protein>
<organism evidence="2 3">
    <name type="scientific">Liparis tanakae</name>
    <name type="common">Tanaka's snailfish</name>
    <dbReference type="NCBI Taxonomy" id="230148"/>
    <lineage>
        <taxon>Eukaryota</taxon>
        <taxon>Metazoa</taxon>
        <taxon>Chordata</taxon>
        <taxon>Craniata</taxon>
        <taxon>Vertebrata</taxon>
        <taxon>Euteleostomi</taxon>
        <taxon>Actinopterygii</taxon>
        <taxon>Neopterygii</taxon>
        <taxon>Teleostei</taxon>
        <taxon>Neoteleostei</taxon>
        <taxon>Acanthomorphata</taxon>
        <taxon>Eupercaria</taxon>
        <taxon>Perciformes</taxon>
        <taxon>Cottioidei</taxon>
        <taxon>Cottales</taxon>
        <taxon>Liparidae</taxon>
        <taxon>Liparis</taxon>
    </lineage>
</organism>
<proteinExistence type="predicted"/>
<feature type="compositionally biased region" description="Polar residues" evidence="1">
    <location>
        <begin position="21"/>
        <end position="33"/>
    </location>
</feature>
<evidence type="ECO:0000256" key="1">
    <source>
        <dbReference type="SAM" id="MobiDB-lite"/>
    </source>
</evidence>
<name>A0A4Z2ISE0_9TELE</name>
<accession>A0A4Z2ISE0</accession>
<comment type="caution">
    <text evidence="2">The sequence shown here is derived from an EMBL/GenBank/DDBJ whole genome shotgun (WGS) entry which is preliminary data.</text>
</comment>
<feature type="compositionally biased region" description="Basic and acidic residues" evidence="1">
    <location>
        <begin position="1"/>
        <end position="20"/>
    </location>
</feature>
<reference evidence="2 3" key="1">
    <citation type="submission" date="2019-03" db="EMBL/GenBank/DDBJ databases">
        <title>First draft genome of Liparis tanakae, snailfish: a comprehensive survey of snailfish specific genes.</title>
        <authorList>
            <person name="Kim W."/>
            <person name="Song I."/>
            <person name="Jeong J.-H."/>
            <person name="Kim D."/>
            <person name="Kim S."/>
            <person name="Ryu S."/>
            <person name="Song J.Y."/>
            <person name="Lee S.K."/>
        </authorList>
    </citation>
    <scope>NUCLEOTIDE SEQUENCE [LARGE SCALE GENOMIC DNA]</scope>
    <source>
        <tissue evidence="2">Muscle</tissue>
    </source>
</reference>
<feature type="region of interest" description="Disordered" evidence="1">
    <location>
        <begin position="131"/>
        <end position="158"/>
    </location>
</feature>
<gene>
    <name evidence="2" type="ORF">EYF80_008810</name>
</gene>
<evidence type="ECO:0000313" key="3">
    <source>
        <dbReference type="Proteomes" id="UP000314294"/>
    </source>
</evidence>
<dbReference type="AlphaFoldDB" id="A0A4Z2ISE0"/>
<dbReference type="Proteomes" id="UP000314294">
    <property type="component" value="Unassembled WGS sequence"/>
</dbReference>
<dbReference type="EMBL" id="SRLO01000050">
    <property type="protein sequence ID" value="TNN80805.1"/>
    <property type="molecule type" value="Genomic_DNA"/>
</dbReference>
<feature type="region of interest" description="Disordered" evidence="1">
    <location>
        <begin position="1"/>
        <end position="33"/>
    </location>
</feature>
<feature type="compositionally biased region" description="Basic and acidic residues" evidence="1">
    <location>
        <begin position="132"/>
        <end position="149"/>
    </location>
</feature>